<comment type="caution">
    <text evidence="2">The sequence shown here is derived from an EMBL/GenBank/DDBJ whole genome shotgun (WGS) entry which is preliminary data.</text>
</comment>
<evidence type="ECO:0000313" key="3">
    <source>
        <dbReference type="Proteomes" id="UP000467841"/>
    </source>
</evidence>
<proteinExistence type="predicted"/>
<organism evidence="2 3">
    <name type="scientific">Microthlaspi erraticum</name>
    <dbReference type="NCBI Taxonomy" id="1685480"/>
    <lineage>
        <taxon>Eukaryota</taxon>
        <taxon>Viridiplantae</taxon>
        <taxon>Streptophyta</taxon>
        <taxon>Embryophyta</taxon>
        <taxon>Tracheophyta</taxon>
        <taxon>Spermatophyta</taxon>
        <taxon>Magnoliopsida</taxon>
        <taxon>eudicotyledons</taxon>
        <taxon>Gunneridae</taxon>
        <taxon>Pentapetalae</taxon>
        <taxon>rosids</taxon>
        <taxon>malvids</taxon>
        <taxon>Brassicales</taxon>
        <taxon>Brassicaceae</taxon>
        <taxon>Coluteocarpeae</taxon>
        <taxon>Microthlaspi</taxon>
    </lineage>
</organism>
<gene>
    <name evidence="2" type="ORF">MERR_LOCUS16790</name>
</gene>
<dbReference type="PANTHER" id="PTHR35046:SF18">
    <property type="entry name" value="RNA-DIRECTED DNA POLYMERASE"/>
    <property type="match status" value="1"/>
</dbReference>
<dbReference type="PROSITE" id="PS50994">
    <property type="entry name" value="INTEGRASE"/>
    <property type="match status" value="1"/>
</dbReference>
<accession>A0A6D2ISK9</accession>
<dbReference type="GO" id="GO:0015074">
    <property type="term" value="P:DNA integration"/>
    <property type="evidence" value="ECO:0007669"/>
    <property type="project" value="InterPro"/>
</dbReference>
<dbReference type="Proteomes" id="UP000467841">
    <property type="component" value="Unassembled WGS sequence"/>
</dbReference>
<dbReference type="SUPFAM" id="SSF53098">
    <property type="entry name" value="Ribonuclease H-like"/>
    <property type="match status" value="1"/>
</dbReference>
<dbReference type="PANTHER" id="PTHR35046">
    <property type="entry name" value="ZINC KNUCKLE (CCHC-TYPE) FAMILY PROTEIN"/>
    <property type="match status" value="1"/>
</dbReference>
<name>A0A6D2ISK9_9BRAS</name>
<dbReference type="Gene3D" id="3.30.420.10">
    <property type="entry name" value="Ribonuclease H-like superfamily/Ribonuclease H"/>
    <property type="match status" value="1"/>
</dbReference>
<dbReference type="FunFam" id="3.30.420.10:FF:000032">
    <property type="entry name" value="Retrovirus-related Pol polyprotein from transposon 297-like Protein"/>
    <property type="match status" value="1"/>
</dbReference>
<feature type="domain" description="Integrase catalytic" evidence="1">
    <location>
        <begin position="17"/>
        <end position="177"/>
    </location>
</feature>
<dbReference type="InterPro" id="IPR001584">
    <property type="entry name" value="Integrase_cat-core"/>
</dbReference>
<dbReference type="GO" id="GO:0003676">
    <property type="term" value="F:nucleic acid binding"/>
    <property type="evidence" value="ECO:0007669"/>
    <property type="project" value="InterPro"/>
</dbReference>
<dbReference type="Pfam" id="PF00665">
    <property type="entry name" value="rve"/>
    <property type="match status" value="1"/>
</dbReference>
<dbReference type="AlphaFoldDB" id="A0A6D2ISK9"/>
<dbReference type="InterPro" id="IPR056924">
    <property type="entry name" value="SH3_Tf2-1"/>
</dbReference>
<evidence type="ECO:0000313" key="2">
    <source>
        <dbReference type="EMBL" id="CAA7029555.1"/>
    </source>
</evidence>
<dbReference type="OrthoDB" id="1935586at2759"/>
<dbReference type="InterPro" id="IPR036397">
    <property type="entry name" value="RNaseH_sf"/>
</dbReference>
<sequence>MAKGKASNAGLYMPLPIPTQPWTDVSMDFILGLPRTQRGNDSIFVVVDRFSKMSHFIACKKTTDAVAVAQLFFRDVYHLHGLPSSIVSDRDTQFLSHFWRSVWKLLGTILDMSTTYHPQTDGQTEITNRALGNMLRSLVGDNIKSWESKLPQAEFAHNHANNRSLGFCPFQVVYGVIPREPLDLSMLPDKTRMYGSAVDFVNSVQEIHTKAIDNLHGSAIKYKRAVNKHRQELLFEPGDLVWVVLTKDRMPLHEYNKLRSRKIGPVKVLERINPNAYRLELPAQIHTANVFNVKHLSRFVGDNEGPDSEANLLSSPET</sequence>
<reference evidence="2" key="1">
    <citation type="submission" date="2020-01" db="EMBL/GenBank/DDBJ databases">
        <authorList>
            <person name="Mishra B."/>
        </authorList>
    </citation>
    <scope>NUCLEOTIDE SEQUENCE [LARGE SCALE GENOMIC DNA]</scope>
</reference>
<evidence type="ECO:0000259" key="1">
    <source>
        <dbReference type="PROSITE" id="PS50994"/>
    </source>
</evidence>
<dbReference type="Pfam" id="PF24626">
    <property type="entry name" value="SH3_Tf2-1"/>
    <property type="match status" value="1"/>
</dbReference>
<dbReference type="EMBL" id="CACVBM020001084">
    <property type="protein sequence ID" value="CAA7029555.1"/>
    <property type="molecule type" value="Genomic_DNA"/>
</dbReference>
<protein>
    <recommendedName>
        <fullName evidence="1">Integrase catalytic domain-containing protein</fullName>
    </recommendedName>
</protein>
<dbReference type="InterPro" id="IPR012337">
    <property type="entry name" value="RNaseH-like_sf"/>
</dbReference>
<keyword evidence="3" id="KW-1185">Reference proteome</keyword>